<comment type="caution">
    <text evidence="2">The sequence shown here is derived from an EMBL/GenBank/DDBJ whole genome shotgun (WGS) entry which is preliminary data.</text>
</comment>
<name>A0A9P5Y4R9_9AGAR</name>
<evidence type="ECO:0000313" key="2">
    <source>
        <dbReference type="EMBL" id="KAF9461591.1"/>
    </source>
</evidence>
<dbReference type="AlphaFoldDB" id="A0A9P5Y4R9"/>
<dbReference type="Proteomes" id="UP000807353">
    <property type="component" value="Unassembled WGS sequence"/>
</dbReference>
<accession>A0A9P5Y4R9</accession>
<reference evidence="2" key="1">
    <citation type="submission" date="2020-11" db="EMBL/GenBank/DDBJ databases">
        <authorList>
            <consortium name="DOE Joint Genome Institute"/>
            <person name="Ahrendt S."/>
            <person name="Riley R."/>
            <person name="Andreopoulos W."/>
            <person name="Labutti K."/>
            <person name="Pangilinan J."/>
            <person name="Ruiz-Duenas F.J."/>
            <person name="Barrasa J.M."/>
            <person name="Sanchez-Garcia M."/>
            <person name="Camarero S."/>
            <person name="Miyauchi S."/>
            <person name="Serrano A."/>
            <person name="Linde D."/>
            <person name="Babiker R."/>
            <person name="Drula E."/>
            <person name="Ayuso-Fernandez I."/>
            <person name="Pacheco R."/>
            <person name="Padilla G."/>
            <person name="Ferreira P."/>
            <person name="Barriuso J."/>
            <person name="Kellner H."/>
            <person name="Castanera R."/>
            <person name="Alfaro M."/>
            <person name="Ramirez L."/>
            <person name="Pisabarro A.G."/>
            <person name="Kuo A."/>
            <person name="Tritt A."/>
            <person name="Lipzen A."/>
            <person name="He G."/>
            <person name="Yan M."/>
            <person name="Ng V."/>
            <person name="Cullen D."/>
            <person name="Martin F."/>
            <person name="Rosso M.-N."/>
            <person name="Henrissat B."/>
            <person name="Hibbett D."/>
            <person name="Martinez A.T."/>
            <person name="Grigoriev I.V."/>
        </authorList>
    </citation>
    <scope>NUCLEOTIDE SEQUENCE</scope>
    <source>
        <strain evidence="2">CBS 247.69</strain>
    </source>
</reference>
<sequence>MMIMDETNEQDLVKKVKAFVGLSNEILSDREESVVREFLTQAEDTVSSLNADILKIRSILQVLEERCAAEVEWKTRLQVGVSPQKKVPSEVLSLIFKSCVDYRYVKLNIPPPPNSRCLALSQVCSRWREVVLAEPSLWNDLSIKNPDNVHPDTLVEIFSRAGPAMSLQLNKRPIPLAVLDVIHQYSYQLQSLELKLNFNRPVEFFDFPFRNLENLKRLTLGIMGNPTPALLSPVFSSMESASNLQEFKIQSDSGVARLDIGDSLASNFPNQKLLRLEISCGVSVAGFLHILAQCTRLVYCNATINDEDQDVVLAGLRMDPLTMTNLRSLVVFSYDENVNNVLYLLRTPSLRELRMPTSCVTLSLLLCFIQLSECHLEILDVPVSSASPSETEQLMRAIPQIISWTRFGCVINDKLLDSVGRGELLSNVEAFECCASSCKAVRKLIENRCEPHCDDSKGIIKDLLVWVKREDITDEWRELQALLPKGGGVQIQTYR</sequence>
<feature type="domain" description="F-box" evidence="1">
    <location>
        <begin position="87"/>
        <end position="143"/>
    </location>
</feature>
<dbReference type="SUPFAM" id="SSF81383">
    <property type="entry name" value="F-box domain"/>
    <property type="match status" value="1"/>
</dbReference>
<dbReference type="OrthoDB" id="3221235at2759"/>
<proteinExistence type="predicted"/>
<gene>
    <name evidence="2" type="ORF">BDZ94DRAFT_1323252</name>
</gene>
<dbReference type="EMBL" id="MU150282">
    <property type="protein sequence ID" value="KAF9461591.1"/>
    <property type="molecule type" value="Genomic_DNA"/>
</dbReference>
<dbReference type="InterPro" id="IPR036047">
    <property type="entry name" value="F-box-like_dom_sf"/>
</dbReference>
<dbReference type="Pfam" id="PF12937">
    <property type="entry name" value="F-box-like"/>
    <property type="match status" value="1"/>
</dbReference>
<evidence type="ECO:0000259" key="1">
    <source>
        <dbReference type="Pfam" id="PF12937"/>
    </source>
</evidence>
<protein>
    <recommendedName>
        <fullName evidence="1">F-box domain-containing protein</fullName>
    </recommendedName>
</protein>
<dbReference type="InterPro" id="IPR001810">
    <property type="entry name" value="F-box_dom"/>
</dbReference>
<dbReference type="InterPro" id="IPR032675">
    <property type="entry name" value="LRR_dom_sf"/>
</dbReference>
<dbReference type="SUPFAM" id="SSF52047">
    <property type="entry name" value="RNI-like"/>
    <property type="match status" value="1"/>
</dbReference>
<evidence type="ECO:0000313" key="3">
    <source>
        <dbReference type="Proteomes" id="UP000807353"/>
    </source>
</evidence>
<organism evidence="2 3">
    <name type="scientific">Collybia nuda</name>
    <dbReference type="NCBI Taxonomy" id="64659"/>
    <lineage>
        <taxon>Eukaryota</taxon>
        <taxon>Fungi</taxon>
        <taxon>Dikarya</taxon>
        <taxon>Basidiomycota</taxon>
        <taxon>Agaricomycotina</taxon>
        <taxon>Agaricomycetes</taxon>
        <taxon>Agaricomycetidae</taxon>
        <taxon>Agaricales</taxon>
        <taxon>Tricholomatineae</taxon>
        <taxon>Clitocybaceae</taxon>
        <taxon>Collybia</taxon>
    </lineage>
</organism>
<keyword evidence="3" id="KW-1185">Reference proteome</keyword>
<dbReference type="Gene3D" id="3.80.10.10">
    <property type="entry name" value="Ribonuclease Inhibitor"/>
    <property type="match status" value="1"/>
</dbReference>